<name>A0A1J4L004_9EUKA</name>
<dbReference type="InterPro" id="IPR016024">
    <property type="entry name" value="ARM-type_fold"/>
</dbReference>
<comment type="caution">
    <text evidence="1">The sequence shown here is derived from an EMBL/GenBank/DDBJ whole genome shotgun (WGS) entry which is preliminary data.</text>
</comment>
<sequence length="448" mass="51564">MDSYKGQGGILDAPWKENLARGVIGYVDPSIYQMNRGRYFENFVYHVASDHKNYILDFPDFLEALEVIPSDIFIDPANQSTIIDENGVEHNSIDLLIYNLLKYALSYDLNDYKLAKASLRAISTLLLTDFIDLMHKIITTNVAYPNRPKTNLLQELPRLVENAKKKKTVISLLIIISVISTALDIENTFFNFFVNNLKLERPREVLLAAEKAAIVIIKAKPHSEFAINIMKDLPFDEDDVEISRFCFRAIGEQCNKGNVNCFELPSIIKYICDERYRKDALFILNLASFHSENICYELLKYLDDLYNALDFPTDKYVVCLIIINIASRGEQIAKSLIPFLIKLPELYDNSPIKDKIEIARTAGLIINYGKLRSAEELNRECIMMTDSLYFADNDAIVNILDALFNLKYFNEEFHQCLLQLTDSDDELIAKYAQLIINRLEEYYSINDQ</sequence>
<keyword evidence="2" id="KW-1185">Reference proteome</keyword>
<dbReference type="EMBL" id="MLAK01000068">
    <property type="protein sequence ID" value="OHT16841.1"/>
    <property type="molecule type" value="Genomic_DNA"/>
</dbReference>
<organism evidence="1 2">
    <name type="scientific">Tritrichomonas foetus</name>
    <dbReference type="NCBI Taxonomy" id="1144522"/>
    <lineage>
        <taxon>Eukaryota</taxon>
        <taxon>Metamonada</taxon>
        <taxon>Parabasalia</taxon>
        <taxon>Tritrichomonadida</taxon>
        <taxon>Tritrichomonadidae</taxon>
        <taxon>Tritrichomonas</taxon>
    </lineage>
</organism>
<evidence type="ECO:0008006" key="3">
    <source>
        <dbReference type="Google" id="ProtNLM"/>
    </source>
</evidence>
<gene>
    <name evidence="1" type="ORF">TRFO_12936</name>
</gene>
<dbReference type="SUPFAM" id="SSF48371">
    <property type="entry name" value="ARM repeat"/>
    <property type="match status" value="1"/>
</dbReference>
<evidence type="ECO:0000313" key="2">
    <source>
        <dbReference type="Proteomes" id="UP000179807"/>
    </source>
</evidence>
<protein>
    <recommendedName>
        <fullName evidence="3">Clathrin/coatomer adaptor adaptin-like N-terminal domain-containing protein</fullName>
    </recommendedName>
</protein>
<proteinExistence type="predicted"/>
<reference evidence="1" key="1">
    <citation type="submission" date="2016-10" db="EMBL/GenBank/DDBJ databases">
        <authorList>
            <person name="Benchimol M."/>
            <person name="Almeida L.G."/>
            <person name="Vasconcelos A.T."/>
            <person name="Perreira-Neves A."/>
            <person name="Rosa I.A."/>
            <person name="Tasca T."/>
            <person name="Bogo M.R."/>
            <person name="de Souza W."/>
        </authorList>
    </citation>
    <scope>NUCLEOTIDE SEQUENCE [LARGE SCALE GENOMIC DNA]</scope>
    <source>
        <strain evidence="1">K</strain>
    </source>
</reference>
<accession>A0A1J4L004</accession>
<dbReference type="AlphaFoldDB" id="A0A1J4L004"/>
<dbReference type="GeneID" id="94831640"/>
<dbReference type="Proteomes" id="UP000179807">
    <property type="component" value="Unassembled WGS sequence"/>
</dbReference>
<dbReference type="VEuPathDB" id="TrichDB:TRFO_12936"/>
<dbReference type="RefSeq" id="XP_068369977.1">
    <property type="nucleotide sequence ID" value="XM_068496936.1"/>
</dbReference>
<evidence type="ECO:0000313" key="1">
    <source>
        <dbReference type="EMBL" id="OHT16841.1"/>
    </source>
</evidence>